<accession>A0A060SHW5</accession>
<dbReference type="Pfam" id="PF03184">
    <property type="entry name" value="DDE_1"/>
    <property type="match status" value="1"/>
</dbReference>
<feature type="region of interest" description="Disordered" evidence="2">
    <location>
        <begin position="517"/>
        <end position="554"/>
    </location>
</feature>
<feature type="region of interest" description="Disordered" evidence="2">
    <location>
        <begin position="750"/>
        <end position="784"/>
    </location>
</feature>
<evidence type="ECO:0000313" key="5">
    <source>
        <dbReference type="Proteomes" id="UP000029665"/>
    </source>
</evidence>
<feature type="compositionally biased region" description="Basic and acidic residues" evidence="2">
    <location>
        <begin position="750"/>
        <end position="759"/>
    </location>
</feature>
<dbReference type="EMBL" id="CCBP010000107">
    <property type="protein sequence ID" value="CDO71784.1"/>
    <property type="molecule type" value="Genomic_DNA"/>
</dbReference>
<dbReference type="STRING" id="5643.A0A060SHW5"/>
<dbReference type="Pfam" id="PF03221">
    <property type="entry name" value="HTH_Tnp_Tc5"/>
    <property type="match status" value="1"/>
</dbReference>
<keyword evidence="5" id="KW-1185">Reference proteome</keyword>
<feature type="region of interest" description="Disordered" evidence="2">
    <location>
        <begin position="384"/>
        <end position="407"/>
    </location>
</feature>
<dbReference type="HOGENOM" id="CLU_013929_18_0_1"/>
<dbReference type="Proteomes" id="UP000029665">
    <property type="component" value="Unassembled WGS sequence"/>
</dbReference>
<feature type="compositionally biased region" description="Basic and acidic residues" evidence="2">
    <location>
        <begin position="395"/>
        <end position="407"/>
    </location>
</feature>
<comment type="caution">
    <text evidence="4">The sequence shown here is derived from an EMBL/GenBank/DDBJ whole genome shotgun (WGS) entry which is preliminary data.</text>
</comment>
<dbReference type="SMART" id="SM00674">
    <property type="entry name" value="CENPB"/>
    <property type="match status" value="1"/>
</dbReference>
<sequence>MGRLSKKQKEAIQHDQRLALALQYLRDIPENEHRGKIRPVAQQFNPRNLAHEPQQLLTHGQERALVDWLVHLSTIGRPLNKRTVRKKVQRISGRRRTPSRKWLARFLARHEVLKLGKPSGLDPKRAQAFNEATVERHFNLLRQVMEEHDIPWEHVYNMDEKGIQRGRRNGELEKYILHRSERPVYKLRSANLELVTVIECVRADGESLKPTFIFPGKEFHKEWFEVDPDILICMSPNGWTDDVLCAEWFEHAFIPQATAKRTSAAPILLIYDGHGSHATPRLVELALENNIHLFCLPPHTTHKLQPLDVSVFAQLSSAWKKRCDEVCSATNHEMRKQDIVHEYMSVRKAAITPQLIKSGFRACGLNPLNPAMFLPEDFAPSKHSDVNSALGMQSPKEDTRPSGDQHKDFRDLFEDIADLSSDIKEGNISSDEDWKSSTDDELLDDDLTTRYEATRPPVAVFCPNGTLLSYNPEVTRRLTSSIADSPSAASPVYASSNSVSAPASSCAVSVSPSSHTISATASNSSNLSTESFRVSTSSQTSKSPPSTTPPSTTSRVIVRSTLKTLPSSRSDPVVQDALKTARSAHIPSHVRFAAYEQAVRAQTACIQELSMQLESSELHATMAALEVEDLQQKLNHRNAEKAGKSRTLVTDARCLTSGDGLVAWRAQEAERARREAAKEAKKVARQRKVDEQAALRGEASYIYSGGLSKQLLPDLQALTRELGIALDASIKRPTKEILKKAVQKYFEDHPERQEEERYRGLFKSSQKRAAPSDWTDENEPPANRLRTDVGTLDGHHLCPSDPLLTMPPLSLPPSLDLPPQAHPVPPPTHWPLPPLRDSPVINGYPSFLRPTACDPAASCDPQTTGAPTSESQLLYYNPQSNATLYQPYRTW</sequence>
<protein>
    <recommendedName>
        <fullName evidence="3">HTH CENPB-type domain-containing protein</fullName>
    </recommendedName>
</protein>
<dbReference type="InterPro" id="IPR004875">
    <property type="entry name" value="DDE_SF_endonuclease_dom"/>
</dbReference>
<dbReference type="InterPro" id="IPR050863">
    <property type="entry name" value="CenT-Element_Derived"/>
</dbReference>
<evidence type="ECO:0000259" key="3">
    <source>
        <dbReference type="PROSITE" id="PS51253"/>
    </source>
</evidence>
<dbReference type="AlphaFoldDB" id="A0A060SHW5"/>
<dbReference type="InterPro" id="IPR006600">
    <property type="entry name" value="HTH_CenpB_DNA-bd_dom"/>
</dbReference>
<feature type="domain" description="HTH CENPB-type" evidence="3">
    <location>
        <begin position="49"/>
        <end position="116"/>
    </location>
</feature>
<organism evidence="4 5">
    <name type="scientific">Pycnoporus cinnabarinus</name>
    <name type="common">Cinnabar-red polypore</name>
    <name type="synonym">Trametes cinnabarina</name>
    <dbReference type="NCBI Taxonomy" id="5643"/>
    <lineage>
        <taxon>Eukaryota</taxon>
        <taxon>Fungi</taxon>
        <taxon>Dikarya</taxon>
        <taxon>Basidiomycota</taxon>
        <taxon>Agaricomycotina</taxon>
        <taxon>Agaricomycetes</taxon>
        <taxon>Polyporales</taxon>
        <taxon>Polyporaceae</taxon>
        <taxon>Trametes</taxon>
    </lineage>
</organism>
<gene>
    <name evidence="4" type="ORF">BN946_scf184939.g8</name>
</gene>
<evidence type="ECO:0000313" key="4">
    <source>
        <dbReference type="EMBL" id="CDO71784.1"/>
    </source>
</evidence>
<dbReference type="PROSITE" id="PS51253">
    <property type="entry name" value="HTH_CENPB"/>
    <property type="match status" value="1"/>
</dbReference>
<dbReference type="GO" id="GO:0005634">
    <property type="term" value="C:nucleus"/>
    <property type="evidence" value="ECO:0007669"/>
    <property type="project" value="TreeGrafter"/>
</dbReference>
<evidence type="ECO:0000256" key="1">
    <source>
        <dbReference type="ARBA" id="ARBA00023125"/>
    </source>
</evidence>
<dbReference type="PANTHER" id="PTHR19303">
    <property type="entry name" value="TRANSPOSON"/>
    <property type="match status" value="1"/>
</dbReference>
<dbReference type="GO" id="GO:0003677">
    <property type="term" value="F:DNA binding"/>
    <property type="evidence" value="ECO:0007669"/>
    <property type="project" value="UniProtKB-KW"/>
</dbReference>
<dbReference type="OrthoDB" id="2740399at2759"/>
<evidence type="ECO:0000256" key="2">
    <source>
        <dbReference type="SAM" id="MobiDB-lite"/>
    </source>
</evidence>
<reference evidence="4" key="1">
    <citation type="submission" date="2014-01" db="EMBL/GenBank/DDBJ databases">
        <title>The genome of the white-rot fungus Pycnoporus cinnabarinus: a basidiomycete model with a versatile arsenal for lignocellulosic biomass breakdown.</title>
        <authorList>
            <person name="Levasseur A."/>
            <person name="Lomascolo A."/>
            <person name="Ruiz-Duenas F.J."/>
            <person name="Uzan E."/>
            <person name="Piumi F."/>
            <person name="Kues U."/>
            <person name="Ram A.F.J."/>
            <person name="Murat C."/>
            <person name="Haon M."/>
            <person name="Benoit I."/>
            <person name="Arfi Y."/>
            <person name="Chevret D."/>
            <person name="Drula E."/>
            <person name="Kwon M.J."/>
            <person name="Gouret P."/>
            <person name="Lesage-Meessen L."/>
            <person name="Lombard V."/>
            <person name="Mariette J."/>
            <person name="Noirot C."/>
            <person name="Park J."/>
            <person name="Patyshakuliyeva A."/>
            <person name="Wieneger R.A.B."/>
            <person name="Wosten H.A.B."/>
            <person name="Martin F."/>
            <person name="Coutinho P.M."/>
            <person name="de Vries R."/>
            <person name="Martinez A.T."/>
            <person name="Klopp C."/>
            <person name="Pontarotti P."/>
            <person name="Henrissat B."/>
            <person name="Record E."/>
        </authorList>
    </citation>
    <scope>NUCLEOTIDE SEQUENCE [LARGE SCALE GENOMIC DNA]</scope>
    <source>
        <strain evidence="4">BRFM137</strain>
    </source>
</reference>
<keyword evidence="1" id="KW-0238">DNA-binding</keyword>
<proteinExistence type="predicted"/>
<dbReference type="PANTHER" id="PTHR19303:SF74">
    <property type="entry name" value="POGO TRANSPOSABLE ELEMENT WITH KRAB DOMAIN"/>
    <property type="match status" value="1"/>
</dbReference>
<dbReference type="InterPro" id="IPR036397">
    <property type="entry name" value="RNaseH_sf"/>
</dbReference>
<dbReference type="Gene3D" id="3.30.420.10">
    <property type="entry name" value="Ribonuclease H-like superfamily/Ribonuclease H"/>
    <property type="match status" value="1"/>
</dbReference>
<name>A0A060SHW5_PYCCI</name>